<organism evidence="1 2">
    <name type="scientific">Paractinoplanes toevensis</name>
    <dbReference type="NCBI Taxonomy" id="571911"/>
    <lineage>
        <taxon>Bacteria</taxon>
        <taxon>Bacillati</taxon>
        <taxon>Actinomycetota</taxon>
        <taxon>Actinomycetes</taxon>
        <taxon>Micromonosporales</taxon>
        <taxon>Micromonosporaceae</taxon>
        <taxon>Paractinoplanes</taxon>
    </lineage>
</organism>
<keyword evidence="2" id="KW-1185">Reference proteome</keyword>
<evidence type="ECO:0000313" key="2">
    <source>
        <dbReference type="Proteomes" id="UP000677082"/>
    </source>
</evidence>
<reference evidence="1 2" key="1">
    <citation type="submission" date="2021-03" db="EMBL/GenBank/DDBJ databases">
        <title>Whole genome shotgun sequence of Actinoplanes toevensis NBRC 105298.</title>
        <authorList>
            <person name="Komaki H."/>
            <person name="Tamura T."/>
        </authorList>
    </citation>
    <scope>NUCLEOTIDE SEQUENCE [LARGE SCALE GENOMIC DNA]</scope>
    <source>
        <strain evidence="1 2">NBRC 105298</strain>
    </source>
</reference>
<dbReference type="EMBL" id="BOQN01000022">
    <property type="protein sequence ID" value="GIM90091.1"/>
    <property type="molecule type" value="Genomic_DNA"/>
</dbReference>
<accession>A0A919T8L7</accession>
<gene>
    <name evidence="1" type="ORF">Ato02nite_018840</name>
</gene>
<name>A0A919T8L7_9ACTN</name>
<proteinExistence type="predicted"/>
<protein>
    <submittedName>
        <fullName evidence="1">Uncharacterized protein</fullName>
    </submittedName>
</protein>
<evidence type="ECO:0000313" key="1">
    <source>
        <dbReference type="EMBL" id="GIM90091.1"/>
    </source>
</evidence>
<sequence length="102" mass="11805">MQGRHRWTKTFTDPRFCAAIVDRLTFGGNISETGTDSYRLPHTPRRLSPRQRIDRAVKDPAIPHHAVELRACRRQRQPDQNAQAAMYGRANFDLLRKRVPLA</sequence>
<dbReference type="AlphaFoldDB" id="A0A919T8L7"/>
<dbReference type="Proteomes" id="UP000677082">
    <property type="component" value="Unassembled WGS sequence"/>
</dbReference>
<comment type="caution">
    <text evidence="1">The sequence shown here is derived from an EMBL/GenBank/DDBJ whole genome shotgun (WGS) entry which is preliminary data.</text>
</comment>